<evidence type="ECO:0000256" key="8">
    <source>
        <dbReference type="SAM" id="Phobius"/>
    </source>
</evidence>
<gene>
    <name evidence="9" type="ORF">A3G00_02395</name>
</gene>
<dbReference type="EMBL" id="MFQN01000019">
    <property type="protein sequence ID" value="OGH74283.1"/>
    <property type="molecule type" value="Genomic_DNA"/>
</dbReference>
<dbReference type="STRING" id="1798692.A3G00_02395"/>
<dbReference type="PANTHER" id="PTHR33908">
    <property type="entry name" value="MANNOSYLTRANSFERASE YKCB-RELATED"/>
    <property type="match status" value="1"/>
</dbReference>
<evidence type="ECO:0000256" key="3">
    <source>
        <dbReference type="ARBA" id="ARBA00022676"/>
    </source>
</evidence>
<feature type="transmembrane region" description="Helical" evidence="8">
    <location>
        <begin position="136"/>
        <end position="157"/>
    </location>
</feature>
<feature type="transmembrane region" description="Helical" evidence="8">
    <location>
        <begin position="434"/>
        <end position="451"/>
    </location>
</feature>
<feature type="transmembrane region" description="Helical" evidence="8">
    <location>
        <begin position="374"/>
        <end position="398"/>
    </location>
</feature>
<dbReference type="Proteomes" id="UP000178347">
    <property type="component" value="Unassembled WGS sequence"/>
</dbReference>
<feature type="transmembrane region" description="Helical" evidence="8">
    <location>
        <begin position="410"/>
        <end position="428"/>
    </location>
</feature>
<proteinExistence type="predicted"/>
<comment type="subcellular location">
    <subcellularLocation>
        <location evidence="1">Cell membrane</location>
        <topology evidence="1">Multi-pass membrane protein</topology>
    </subcellularLocation>
</comment>
<dbReference type="GO" id="GO:0016763">
    <property type="term" value="F:pentosyltransferase activity"/>
    <property type="evidence" value="ECO:0007669"/>
    <property type="project" value="TreeGrafter"/>
</dbReference>
<accession>A0A1F6MS74</accession>
<keyword evidence="6 8" id="KW-1133">Transmembrane helix</keyword>
<protein>
    <recommendedName>
        <fullName evidence="11">Glycosyltransferase RgtA/B/C/D-like domain-containing protein</fullName>
    </recommendedName>
</protein>
<evidence type="ECO:0000313" key="9">
    <source>
        <dbReference type="EMBL" id="OGH74283.1"/>
    </source>
</evidence>
<sequence length="465" mass="53309">MSNKKIFAIIFLLAFLMRLTALFSFAEEKSLLYVNDSQTYLQTAKNILEHGVYSMEISETPHQDNFRTPLYPLFLLPFVWLRTSLYVPAIVQSIIMSFGIGLVFWLGQKIFSRKAAITAAVLFALEPTGALISAQIMAEAIFTPLFLGALFSVLMYIKTSKTKFLWYGSSLLAMSALARPIAFPLFIILPTAVWFVNHHIKTFSVVVNDKYKKIARHAAASLGIFFLIISPWLYFIFFTVHSSSFSSIVWTQGYEYRARYFDEWRAKRGAPDEDRLPYADMRPVNETLDARAIAPIKLVVTNYLKTHFPQYLWFHFIRVPYLFTDSGYASILNGIPQLNFNYDTTHGTVSGGFLEQIDWRQPSQTVIRVENQPLFLVLFFADLFFIVVALLAVANPLIFFWRQRQWSKEIIFLIGIILLYSAIASPIGGPRFRIPINPLLFLLAADTILILNKFRSDTKPLTQKM</sequence>
<evidence type="ECO:0000256" key="1">
    <source>
        <dbReference type="ARBA" id="ARBA00004651"/>
    </source>
</evidence>
<evidence type="ECO:0000256" key="6">
    <source>
        <dbReference type="ARBA" id="ARBA00022989"/>
    </source>
</evidence>
<dbReference type="GO" id="GO:0009103">
    <property type="term" value="P:lipopolysaccharide biosynthetic process"/>
    <property type="evidence" value="ECO:0007669"/>
    <property type="project" value="UniProtKB-ARBA"/>
</dbReference>
<keyword evidence="3" id="KW-0328">Glycosyltransferase</keyword>
<evidence type="ECO:0000256" key="7">
    <source>
        <dbReference type="ARBA" id="ARBA00023136"/>
    </source>
</evidence>
<keyword evidence="4" id="KW-0808">Transferase</keyword>
<feature type="transmembrane region" description="Helical" evidence="8">
    <location>
        <begin position="177"/>
        <end position="197"/>
    </location>
</feature>
<keyword evidence="2" id="KW-1003">Cell membrane</keyword>
<reference evidence="9 10" key="1">
    <citation type="journal article" date="2016" name="Nat. Commun.">
        <title>Thousands of microbial genomes shed light on interconnected biogeochemical processes in an aquifer system.</title>
        <authorList>
            <person name="Anantharaman K."/>
            <person name="Brown C.T."/>
            <person name="Hug L.A."/>
            <person name="Sharon I."/>
            <person name="Castelle C.J."/>
            <person name="Probst A.J."/>
            <person name="Thomas B.C."/>
            <person name="Singh A."/>
            <person name="Wilkins M.J."/>
            <person name="Karaoz U."/>
            <person name="Brodie E.L."/>
            <person name="Williams K.H."/>
            <person name="Hubbard S.S."/>
            <person name="Banfield J.F."/>
        </authorList>
    </citation>
    <scope>NUCLEOTIDE SEQUENCE [LARGE SCALE GENOMIC DNA]</scope>
</reference>
<evidence type="ECO:0000256" key="4">
    <source>
        <dbReference type="ARBA" id="ARBA00022679"/>
    </source>
</evidence>
<evidence type="ECO:0000256" key="2">
    <source>
        <dbReference type="ARBA" id="ARBA00022475"/>
    </source>
</evidence>
<comment type="caution">
    <text evidence="9">The sequence shown here is derived from an EMBL/GenBank/DDBJ whole genome shotgun (WGS) entry which is preliminary data.</text>
</comment>
<evidence type="ECO:0008006" key="11">
    <source>
        <dbReference type="Google" id="ProtNLM"/>
    </source>
</evidence>
<keyword evidence="7 8" id="KW-0472">Membrane</keyword>
<dbReference type="AlphaFoldDB" id="A0A1F6MS74"/>
<evidence type="ECO:0000256" key="5">
    <source>
        <dbReference type="ARBA" id="ARBA00022692"/>
    </source>
</evidence>
<dbReference type="PANTHER" id="PTHR33908:SF11">
    <property type="entry name" value="MEMBRANE PROTEIN"/>
    <property type="match status" value="1"/>
</dbReference>
<organism evidence="9 10">
    <name type="scientific">Candidatus Magasanikbacteria bacterium RIFCSPLOWO2_12_FULL_43_12</name>
    <dbReference type="NCBI Taxonomy" id="1798692"/>
    <lineage>
        <taxon>Bacteria</taxon>
        <taxon>Candidatus Magasanikiibacteriota</taxon>
    </lineage>
</organism>
<name>A0A1F6MS74_9BACT</name>
<dbReference type="GO" id="GO:0005886">
    <property type="term" value="C:plasma membrane"/>
    <property type="evidence" value="ECO:0007669"/>
    <property type="project" value="UniProtKB-SubCell"/>
</dbReference>
<dbReference type="InterPro" id="IPR050297">
    <property type="entry name" value="LipidA_mod_glycosyltrf_83"/>
</dbReference>
<evidence type="ECO:0000313" key="10">
    <source>
        <dbReference type="Proteomes" id="UP000178347"/>
    </source>
</evidence>
<feature type="transmembrane region" description="Helical" evidence="8">
    <location>
        <begin position="218"/>
        <end position="237"/>
    </location>
</feature>
<keyword evidence="5 8" id="KW-0812">Transmembrane</keyword>
<feature type="transmembrane region" description="Helical" evidence="8">
    <location>
        <begin position="85"/>
        <end position="106"/>
    </location>
</feature>